<feature type="transmembrane region" description="Helical" evidence="8">
    <location>
        <begin position="161"/>
        <end position="181"/>
    </location>
</feature>
<dbReference type="EMBL" id="JACHHX010000002">
    <property type="protein sequence ID" value="MBB5014411.1"/>
    <property type="molecule type" value="Genomic_DNA"/>
</dbReference>
<comment type="subcellular location">
    <subcellularLocation>
        <location evidence="1">Cell membrane</location>
        <topology evidence="1">Multi-pass membrane protein</topology>
    </subcellularLocation>
    <subcellularLocation>
        <location evidence="7">Membrane</location>
        <topology evidence="7">Multi-pass membrane protein</topology>
    </subcellularLocation>
</comment>
<dbReference type="AlphaFoldDB" id="A0A7W7V735"/>
<dbReference type="RefSeq" id="WP_183947006.1">
    <property type="nucleotide sequence ID" value="NZ_JACHHX010000002.1"/>
</dbReference>
<dbReference type="PANTHER" id="PTHR42703">
    <property type="entry name" value="NADH DEHYDROGENASE"/>
    <property type="match status" value="1"/>
</dbReference>
<feature type="transmembrane region" description="Helical" evidence="8">
    <location>
        <begin position="237"/>
        <end position="256"/>
    </location>
</feature>
<dbReference type="InterPro" id="IPR001750">
    <property type="entry name" value="ND/Mrp_TM"/>
</dbReference>
<evidence type="ECO:0000256" key="5">
    <source>
        <dbReference type="ARBA" id="ARBA00022989"/>
    </source>
</evidence>
<feature type="transmembrane region" description="Helical" evidence="8">
    <location>
        <begin position="276"/>
        <end position="296"/>
    </location>
</feature>
<accession>A0A7W7V735</accession>
<evidence type="ECO:0000256" key="7">
    <source>
        <dbReference type="RuleBase" id="RU000320"/>
    </source>
</evidence>
<feature type="transmembrane region" description="Helical" evidence="8">
    <location>
        <begin position="32"/>
        <end position="51"/>
    </location>
</feature>
<evidence type="ECO:0000259" key="9">
    <source>
        <dbReference type="Pfam" id="PF00361"/>
    </source>
</evidence>
<keyword evidence="3" id="KW-1003">Cell membrane</keyword>
<dbReference type="GO" id="GO:0008137">
    <property type="term" value="F:NADH dehydrogenase (ubiquinone) activity"/>
    <property type="evidence" value="ECO:0007669"/>
    <property type="project" value="InterPro"/>
</dbReference>
<evidence type="ECO:0000313" key="11">
    <source>
        <dbReference type="Proteomes" id="UP000519004"/>
    </source>
</evidence>
<feature type="transmembrane region" description="Helical" evidence="8">
    <location>
        <begin position="208"/>
        <end position="230"/>
    </location>
</feature>
<evidence type="ECO:0000256" key="4">
    <source>
        <dbReference type="ARBA" id="ARBA00022692"/>
    </source>
</evidence>
<keyword evidence="6 8" id="KW-0472">Membrane</keyword>
<evidence type="ECO:0000256" key="2">
    <source>
        <dbReference type="ARBA" id="ARBA00005346"/>
    </source>
</evidence>
<evidence type="ECO:0000313" key="10">
    <source>
        <dbReference type="EMBL" id="MBB5014411.1"/>
    </source>
</evidence>
<reference evidence="10 11" key="1">
    <citation type="submission" date="2020-08" db="EMBL/GenBank/DDBJ databases">
        <title>Genomic Encyclopedia of Type Strains, Phase IV (KMG-IV): sequencing the most valuable type-strain genomes for metagenomic binning, comparative biology and taxonomic classification.</title>
        <authorList>
            <person name="Goeker M."/>
        </authorList>
    </citation>
    <scope>NUCLEOTIDE SEQUENCE [LARGE SCALE GENOMIC DNA]</scope>
    <source>
        <strain evidence="10 11">DSM 25897</strain>
    </source>
</reference>
<dbReference type="GO" id="GO:0042773">
    <property type="term" value="P:ATP synthesis coupled electron transport"/>
    <property type="evidence" value="ECO:0007669"/>
    <property type="project" value="InterPro"/>
</dbReference>
<keyword evidence="5 8" id="KW-1133">Transmembrane helix</keyword>
<evidence type="ECO:0000256" key="3">
    <source>
        <dbReference type="ARBA" id="ARBA00022475"/>
    </source>
</evidence>
<feature type="transmembrane region" description="Helical" evidence="8">
    <location>
        <begin position="411"/>
        <end position="430"/>
    </location>
</feature>
<gene>
    <name evidence="10" type="ORF">HNQ58_000285</name>
</gene>
<feature type="transmembrane region" description="Helical" evidence="8">
    <location>
        <begin position="131"/>
        <end position="149"/>
    </location>
</feature>
<feature type="transmembrane region" description="Helical" evidence="8">
    <location>
        <begin position="330"/>
        <end position="351"/>
    </location>
</feature>
<feature type="transmembrane region" description="Helical" evidence="8">
    <location>
        <begin position="6"/>
        <end position="25"/>
    </location>
</feature>
<name>A0A7W7V735_9GAMM</name>
<feature type="transmembrane region" description="Helical" evidence="8">
    <location>
        <begin position="303"/>
        <end position="324"/>
    </location>
</feature>
<dbReference type="Proteomes" id="UP000519004">
    <property type="component" value="Unassembled WGS sequence"/>
</dbReference>
<comment type="caution">
    <text evidence="10">The sequence shown here is derived from an EMBL/GenBank/DDBJ whole genome shotgun (WGS) entry which is preliminary data.</text>
</comment>
<feature type="domain" description="NADH:quinone oxidoreductase/Mrp antiporter transmembrane" evidence="9">
    <location>
        <begin position="127"/>
        <end position="421"/>
    </location>
</feature>
<evidence type="ECO:0000256" key="8">
    <source>
        <dbReference type="SAM" id="Phobius"/>
    </source>
</evidence>
<keyword evidence="11" id="KW-1185">Reference proteome</keyword>
<evidence type="ECO:0000256" key="6">
    <source>
        <dbReference type="ARBA" id="ARBA00023136"/>
    </source>
</evidence>
<dbReference type="Pfam" id="PF00361">
    <property type="entry name" value="Proton_antipo_M"/>
    <property type="match status" value="1"/>
</dbReference>
<keyword evidence="4 7" id="KW-0812">Transmembrane</keyword>
<feature type="transmembrane region" description="Helical" evidence="8">
    <location>
        <begin position="457"/>
        <end position="478"/>
    </location>
</feature>
<dbReference type="InterPro" id="IPR050586">
    <property type="entry name" value="CPA3_Na-H_Antiporter_D"/>
</dbReference>
<proteinExistence type="inferred from homology"/>
<feature type="transmembrane region" description="Helical" evidence="8">
    <location>
        <begin position="372"/>
        <end position="391"/>
    </location>
</feature>
<comment type="similarity">
    <text evidence="2">Belongs to the CPA3 antiporters (TC 2.A.63) subunit D family.</text>
</comment>
<dbReference type="NCBIfam" id="NF009309">
    <property type="entry name" value="PRK12666.1"/>
    <property type="match status" value="1"/>
</dbReference>
<evidence type="ECO:0000256" key="1">
    <source>
        <dbReference type="ARBA" id="ARBA00004651"/>
    </source>
</evidence>
<dbReference type="PRINTS" id="PR01437">
    <property type="entry name" value="NUOXDRDTASE4"/>
</dbReference>
<feature type="transmembrane region" description="Helical" evidence="8">
    <location>
        <begin position="71"/>
        <end position="95"/>
    </location>
</feature>
<sequence length="515" mass="53190">MSHLPILPVALPLALGALLLTLERLGLRVQRALGLAGTLVLVVVAATLAMQADGGVMQVYLAGNWPAHLGIALLADRTAALMVLLTAVLGLIALVHAASGWDRRAPHFHALFQFQLAGLCGAFLTADLFNLFVFFEVLLIASYGLLLSGGRGPRMRAGFHYLAFNITASLLFLVALGLIYGQLGTLNIGALAQRIALAEPAQAPLLRAAGGILLVVFCAKAALLPLYFWLPQTYSRAPGAVAALFAILTKVGIYSALRVYTAMFGGEAGELAGLAWPWLLPAGALTLALGTLGALAAPNLRLLSANLVVASAGTLFVAIGLATPETTAAGLYYLVHSTLATAALFLLADLIRGQRRPGGDSLRRIGRIGPRGLLGGLYLVAAVSLAGLPPLSGFVAKFSLLAAIPAAQAAWLWPLILICGLLTIVALARAGSRLFWHQAKVVAPAVTPPVALGATRLLPAMLLLALAVALSAFAAPALRYTAAAAGQLAAPRGYIDALRGATPRPSAHAAPEVSP</sequence>
<organism evidence="10 11">
    <name type="scientific">Rehaibacterium terrae</name>
    <dbReference type="NCBI Taxonomy" id="1341696"/>
    <lineage>
        <taxon>Bacteria</taxon>
        <taxon>Pseudomonadati</taxon>
        <taxon>Pseudomonadota</taxon>
        <taxon>Gammaproteobacteria</taxon>
        <taxon>Lysobacterales</taxon>
        <taxon>Lysobacteraceae</taxon>
        <taxon>Rehaibacterium</taxon>
    </lineage>
</organism>
<dbReference type="GO" id="GO:0005886">
    <property type="term" value="C:plasma membrane"/>
    <property type="evidence" value="ECO:0007669"/>
    <property type="project" value="UniProtKB-SubCell"/>
</dbReference>
<dbReference type="InterPro" id="IPR003918">
    <property type="entry name" value="NADH_UbQ_OxRdtase"/>
</dbReference>
<feature type="transmembrane region" description="Helical" evidence="8">
    <location>
        <begin position="107"/>
        <end position="125"/>
    </location>
</feature>
<protein>
    <submittedName>
        <fullName evidence="10">Multicomponent K+:H+ antiporter subunit D</fullName>
    </submittedName>
</protein>
<dbReference type="PANTHER" id="PTHR42703:SF1">
    <property type="entry name" value="NA(+)_H(+) ANTIPORTER SUBUNIT D1"/>
    <property type="match status" value="1"/>
</dbReference>